<reference evidence="1" key="1">
    <citation type="submission" date="2019-08" db="EMBL/GenBank/DDBJ databases">
        <authorList>
            <person name="Kucharzyk K."/>
            <person name="Murdoch R.W."/>
            <person name="Higgins S."/>
            <person name="Loffler F."/>
        </authorList>
    </citation>
    <scope>NUCLEOTIDE SEQUENCE</scope>
</reference>
<accession>A0A645JDL5</accession>
<dbReference type="EMBL" id="VSSQ01129455">
    <property type="protein sequence ID" value="MPN57653.1"/>
    <property type="molecule type" value="Genomic_DNA"/>
</dbReference>
<proteinExistence type="predicted"/>
<name>A0A645JDL5_9ZZZZ</name>
<gene>
    <name evidence="1" type="ORF">SDC9_205347</name>
</gene>
<protein>
    <submittedName>
        <fullName evidence="1">Uncharacterized protein</fullName>
    </submittedName>
</protein>
<dbReference type="InterPro" id="IPR021254">
    <property type="entry name" value="DUF2806"/>
</dbReference>
<dbReference type="Pfam" id="PF10987">
    <property type="entry name" value="DUF2806"/>
    <property type="match status" value="1"/>
</dbReference>
<sequence length="141" mass="15850">MIHGPTKVITSDTDLLKKYDLAYSDILLLNECGLINVNSSNMHFDISTDNSSILFTNEKLILVKGSCIEQKRVIFGVYSLTQAGKELHSILIQKSDSNYIFDFGLLITQKNAAQSPIVSIHEVIEVKNDNVEYIEEPLNIF</sequence>
<dbReference type="AlphaFoldDB" id="A0A645JDL5"/>
<evidence type="ECO:0000313" key="1">
    <source>
        <dbReference type="EMBL" id="MPN57653.1"/>
    </source>
</evidence>
<organism evidence="1">
    <name type="scientific">bioreactor metagenome</name>
    <dbReference type="NCBI Taxonomy" id="1076179"/>
    <lineage>
        <taxon>unclassified sequences</taxon>
        <taxon>metagenomes</taxon>
        <taxon>ecological metagenomes</taxon>
    </lineage>
</organism>
<comment type="caution">
    <text evidence="1">The sequence shown here is derived from an EMBL/GenBank/DDBJ whole genome shotgun (WGS) entry which is preliminary data.</text>
</comment>